<dbReference type="EMBL" id="JADKRP010000001">
    <property type="protein sequence ID" value="MBF4630948.1"/>
    <property type="molecule type" value="Genomic_DNA"/>
</dbReference>
<reference evidence="1 2" key="1">
    <citation type="submission" date="2020-10" db="EMBL/GenBank/DDBJ databases">
        <title>Draft genome sequences of plant-associated actinobacteria.</title>
        <authorList>
            <person name="Tarlachkov S.V."/>
            <person name="Starodumova I.P."/>
            <person name="Dorofeeva L.V."/>
            <person name="Prisyazhnaya N.V."/>
            <person name="Roubtsova T.V."/>
            <person name="Chizhov V.N."/>
            <person name="Nadler S.A."/>
            <person name="Subbotin S.A."/>
            <person name="Evtushenko L.I."/>
        </authorList>
    </citation>
    <scope>NUCLEOTIDE SEQUENCE [LARGE SCALE GENOMIC DNA]</scope>
    <source>
        <strain evidence="1 2">VKM Ac-2886</strain>
    </source>
</reference>
<dbReference type="RefSeq" id="WP_194674863.1">
    <property type="nucleotide sequence ID" value="NZ_JADKRP010000001.1"/>
</dbReference>
<sequence>MNLRLRLLLLRLTARRRGSLDVWDTARTTFRVLPTDLDALGHMNNGRYLSIMDLARLDLLLRSGAWERVRARGWYAVVAGQTITYRRSLTLGQRFAVESRILGTVDKWSCMEQTFRVGDEVVARAVVRTRFLRDAGGTVSAAEVDELAGPAPDGRRPPAWVEEWTRATRLG</sequence>
<gene>
    <name evidence="1" type="ORF">ITJ42_06960</name>
</gene>
<dbReference type="AlphaFoldDB" id="A0A8I0V953"/>
<organism evidence="1 2">
    <name type="scientific">Clavibacter phaseoli</name>
    <dbReference type="NCBI Taxonomy" id="1734031"/>
    <lineage>
        <taxon>Bacteria</taxon>
        <taxon>Bacillati</taxon>
        <taxon>Actinomycetota</taxon>
        <taxon>Actinomycetes</taxon>
        <taxon>Micrococcales</taxon>
        <taxon>Microbacteriaceae</taxon>
        <taxon>Clavibacter</taxon>
    </lineage>
</organism>
<dbReference type="PANTHER" id="PTHR12475">
    <property type="match status" value="1"/>
</dbReference>
<comment type="caution">
    <text evidence="1">The sequence shown here is derived from an EMBL/GenBank/DDBJ whole genome shotgun (WGS) entry which is preliminary data.</text>
</comment>
<protein>
    <submittedName>
        <fullName evidence="1">Acyl-CoA thioesterase</fullName>
    </submittedName>
</protein>
<name>A0A8I0V953_9MICO</name>
<evidence type="ECO:0000313" key="1">
    <source>
        <dbReference type="EMBL" id="MBF4630948.1"/>
    </source>
</evidence>
<dbReference type="SUPFAM" id="SSF54637">
    <property type="entry name" value="Thioesterase/thiol ester dehydrase-isomerase"/>
    <property type="match status" value="1"/>
</dbReference>
<accession>A0A8I0V953</accession>
<dbReference type="CDD" id="cd00586">
    <property type="entry name" value="4HBT"/>
    <property type="match status" value="1"/>
</dbReference>
<dbReference type="Proteomes" id="UP000634579">
    <property type="component" value="Unassembled WGS sequence"/>
</dbReference>
<dbReference type="PANTHER" id="PTHR12475:SF4">
    <property type="entry name" value="PROTEIN THEM6"/>
    <property type="match status" value="1"/>
</dbReference>
<dbReference type="InterPro" id="IPR029069">
    <property type="entry name" value="HotDog_dom_sf"/>
</dbReference>
<dbReference type="Pfam" id="PF13279">
    <property type="entry name" value="4HBT_2"/>
    <property type="match status" value="1"/>
</dbReference>
<evidence type="ECO:0000313" key="2">
    <source>
        <dbReference type="Proteomes" id="UP000634579"/>
    </source>
</evidence>
<dbReference type="Gene3D" id="3.10.129.10">
    <property type="entry name" value="Hotdog Thioesterase"/>
    <property type="match status" value="1"/>
</dbReference>
<keyword evidence="2" id="KW-1185">Reference proteome</keyword>
<dbReference type="InterPro" id="IPR051490">
    <property type="entry name" value="THEM6_lcsJ_thioesterase"/>
</dbReference>
<proteinExistence type="predicted"/>